<reference evidence="2 3" key="1">
    <citation type="submission" date="2021-07" db="EMBL/GenBank/DDBJ databases">
        <title>Hymenobacter profundi sp. nov., isolated from deep-sea water.</title>
        <authorList>
            <person name="Kim M.K."/>
        </authorList>
    </citation>
    <scope>NUCLEOTIDE SEQUENCE [LARGE SCALE GENOMIC DNA]</scope>
    <source>
        <strain evidence="2 3">M2</strain>
    </source>
</reference>
<feature type="compositionally biased region" description="Low complexity" evidence="1">
    <location>
        <begin position="262"/>
        <end position="276"/>
    </location>
</feature>
<dbReference type="Proteomes" id="UP000826188">
    <property type="component" value="Unassembled WGS sequence"/>
</dbReference>
<dbReference type="EMBL" id="JAHWGL010000003">
    <property type="protein sequence ID" value="MBW3127306.1"/>
    <property type="molecule type" value="Genomic_DNA"/>
</dbReference>
<dbReference type="InterPro" id="IPR010781">
    <property type="entry name" value="DUF1376"/>
</dbReference>
<feature type="region of interest" description="Disordered" evidence="1">
    <location>
        <begin position="134"/>
        <end position="159"/>
    </location>
</feature>
<evidence type="ECO:0000256" key="1">
    <source>
        <dbReference type="SAM" id="MobiDB-lite"/>
    </source>
</evidence>
<comment type="caution">
    <text evidence="2">The sequence shown here is derived from an EMBL/GenBank/DDBJ whole genome shotgun (WGS) entry which is preliminary data.</text>
</comment>
<proteinExistence type="predicted"/>
<feature type="region of interest" description="Disordered" evidence="1">
    <location>
        <begin position="174"/>
        <end position="194"/>
    </location>
</feature>
<gene>
    <name evidence="2" type="ORF">KYK14_01975</name>
</gene>
<sequence>MKAPAFLFYTGDFLSSPDVQLMEAHEVGAYCLLLFNSWQSDRPGFLPDDENRLRRIARLSQPQWADSRELLLSKFPLDPADPTHRYNPRLVQEAIKQTTKRERLAANGRKGGRPANQLLSLENQLVSENPPAALAASPENQLLSTDKQKLSGKKQLPPKDKAIEKAFNFSFTTSNEVEGGAPAPKLSKVKKPLPRPTPAEVQAYAAEQYPDNAEAQTEAVSFCDHYDSNGWRVSGKTLMADWRAAFRNWMRRRPQFQATGSAKLAATPARARTAPKPTDPSRWS</sequence>
<keyword evidence="3" id="KW-1185">Reference proteome</keyword>
<name>A0ABS6WUQ6_9BACT</name>
<evidence type="ECO:0000313" key="2">
    <source>
        <dbReference type="EMBL" id="MBW3127306.1"/>
    </source>
</evidence>
<evidence type="ECO:0000313" key="3">
    <source>
        <dbReference type="Proteomes" id="UP000826188"/>
    </source>
</evidence>
<protein>
    <submittedName>
        <fullName evidence="2">YdaU family protein</fullName>
    </submittedName>
</protein>
<dbReference type="Pfam" id="PF07120">
    <property type="entry name" value="DUF1376"/>
    <property type="match status" value="1"/>
</dbReference>
<accession>A0ABS6WUQ6</accession>
<organism evidence="2 3">
    <name type="scientific">Hymenobacter profundi</name>
    <dbReference type="NCBI Taxonomy" id="1982110"/>
    <lineage>
        <taxon>Bacteria</taxon>
        <taxon>Pseudomonadati</taxon>
        <taxon>Bacteroidota</taxon>
        <taxon>Cytophagia</taxon>
        <taxon>Cytophagales</taxon>
        <taxon>Hymenobacteraceae</taxon>
        <taxon>Hymenobacter</taxon>
    </lineage>
</organism>
<feature type="region of interest" description="Disordered" evidence="1">
    <location>
        <begin position="257"/>
        <end position="284"/>
    </location>
</feature>